<evidence type="ECO:0000256" key="1">
    <source>
        <dbReference type="SAM" id="Phobius"/>
    </source>
</evidence>
<dbReference type="AlphaFoldDB" id="A0A395TZ11"/>
<dbReference type="EMBL" id="MCBA01000067">
    <property type="protein sequence ID" value="RGP89850.1"/>
    <property type="molecule type" value="Genomic_DNA"/>
</dbReference>
<dbReference type="Proteomes" id="UP000266701">
    <property type="component" value="Unassembled WGS sequence"/>
</dbReference>
<feature type="transmembrane region" description="Helical" evidence="1">
    <location>
        <begin position="34"/>
        <end position="54"/>
    </location>
</feature>
<name>A0A395TZ11_VIBCL</name>
<comment type="caution">
    <text evidence="2">The sequence shown here is derived from an EMBL/GenBank/DDBJ whole genome shotgun (WGS) entry which is preliminary data.</text>
</comment>
<dbReference type="RefSeq" id="WP_118089270.1">
    <property type="nucleotide sequence ID" value="NZ_JACTGM010000015.1"/>
</dbReference>
<organism evidence="2 3">
    <name type="scientific">Vibrio cholerae</name>
    <dbReference type="NCBI Taxonomy" id="666"/>
    <lineage>
        <taxon>Bacteria</taxon>
        <taxon>Pseudomonadati</taxon>
        <taxon>Pseudomonadota</taxon>
        <taxon>Gammaproteobacteria</taxon>
        <taxon>Vibrionales</taxon>
        <taxon>Vibrionaceae</taxon>
        <taxon>Vibrio</taxon>
    </lineage>
</organism>
<reference evidence="2 3" key="1">
    <citation type="journal article" date="2017" name="Emerg. Infect. Dis.">
        <title>Carbapenemase VCC-1-Producing Vibrio cholerae in Coastal Waters of Germany.</title>
        <authorList>
            <person name="Hammerl J.A."/>
            <person name="Jackel C."/>
            <person name="Bortolaia V."/>
            <person name="Schwartz K."/>
            <person name="Bier N."/>
            <person name="Hendriksen R.S."/>
            <person name="Guerra B."/>
            <person name="Strauch E."/>
        </authorList>
    </citation>
    <scope>NUCLEOTIDE SEQUENCE [LARGE SCALE GENOMIC DNA]</scope>
    <source>
        <strain evidence="2 3">VN-2825</strain>
    </source>
</reference>
<proteinExistence type="predicted"/>
<feature type="transmembrane region" description="Helical" evidence="1">
    <location>
        <begin position="12"/>
        <end position="28"/>
    </location>
</feature>
<keyword evidence="1" id="KW-1133">Transmembrane helix</keyword>
<evidence type="ECO:0000313" key="3">
    <source>
        <dbReference type="Proteomes" id="UP000266701"/>
    </source>
</evidence>
<evidence type="ECO:0000313" key="2">
    <source>
        <dbReference type="EMBL" id="RGP89850.1"/>
    </source>
</evidence>
<protein>
    <submittedName>
        <fullName evidence="2">Uncharacterized protein</fullName>
    </submittedName>
</protein>
<sequence>MKNHQYKLKDFKKAIAISIAFILISLVTSSREYLLVTGIVLFIVFLTICERNLVLKNIDKYWNIEFIIDQYKLTPSSTTIIYESFEGYTFQRLFKTPNGRYGIFKLRLESLAFQSLICHVKLIDEEEAKKALLKAGKDMYVKEFGDFEEA</sequence>
<accession>A0A395TZ11</accession>
<keyword evidence="1" id="KW-0812">Transmembrane</keyword>
<keyword evidence="1" id="KW-0472">Membrane</keyword>
<gene>
    <name evidence="2" type="ORF">BC353_09825</name>
</gene>